<evidence type="ECO:0000313" key="2">
    <source>
        <dbReference type="Proteomes" id="UP000282818"/>
    </source>
</evidence>
<reference evidence="1 2" key="1">
    <citation type="submission" date="2019-01" db="EMBL/GenBank/DDBJ databases">
        <authorList>
            <person name="Chen W.-M."/>
        </authorList>
    </citation>
    <scope>NUCLEOTIDE SEQUENCE [LARGE SCALE GENOMIC DNA]</scope>
    <source>
        <strain evidence="1 2">HPM-16</strain>
    </source>
</reference>
<comment type="caution">
    <text evidence="1">The sequence shown here is derived from an EMBL/GenBank/DDBJ whole genome shotgun (WGS) entry which is preliminary data.</text>
</comment>
<keyword evidence="2" id="KW-1185">Reference proteome</keyword>
<gene>
    <name evidence="1" type="ORF">EOE65_00445</name>
</gene>
<dbReference type="Proteomes" id="UP000282818">
    <property type="component" value="Unassembled WGS sequence"/>
</dbReference>
<dbReference type="AlphaFoldDB" id="A0A437QCA0"/>
<dbReference type="EMBL" id="SACQ01000001">
    <property type="protein sequence ID" value="RVU32157.1"/>
    <property type="molecule type" value="Genomic_DNA"/>
</dbReference>
<sequence>MKFITLRIVVNQVVFEFSANAPRAPKDAVTQELTTLLDDVRQSQKLVSDPHLAMMQRFYVEFCERSLAALQNDEPLQSIAFDIPPVITEHSLKMPLRCTILESPKTECEQV</sequence>
<accession>A0A437QCA0</accession>
<evidence type="ECO:0000313" key="1">
    <source>
        <dbReference type="EMBL" id="RVU32157.1"/>
    </source>
</evidence>
<proteinExistence type="predicted"/>
<protein>
    <submittedName>
        <fullName evidence="1">Uncharacterized protein</fullName>
    </submittedName>
</protein>
<dbReference type="RefSeq" id="WP_127692326.1">
    <property type="nucleotide sequence ID" value="NZ_SACQ01000001.1"/>
</dbReference>
<organism evidence="1 2">
    <name type="scientific">Neptunomonas marina</name>
    <dbReference type="NCBI Taxonomy" id="1815562"/>
    <lineage>
        <taxon>Bacteria</taxon>
        <taxon>Pseudomonadati</taxon>
        <taxon>Pseudomonadota</taxon>
        <taxon>Gammaproteobacteria</taxon>
        <taxon>Oceanospirillales</taxon>
        <taxon>Oceanospirillaceae</taxon>
        <taxon>Neptunomonas</taxon>
    </lineage>
</organism>
<name>A0A437QCA0_9GAMM</name>